<evidence type="ECO:0000313" key="3">
    <source>
        <dbReference type="Proteomes" id="UP000051804"/>
    </source>
</evidence>
<dbReference type="PATRIC" id="fig|1291734.4.peg.1463"/>
<dbReference type="AlphaFoldDB" id="A0A0R1K1P7"/>
<gene>
    <name evidence="2" type="ORF">FD02_GL001422</name>
</gene>
<protein>
    <recommendedName>
        <fullName evidence="1">DUF1659 domain-containing protein</fullName>
    </recommendedName>
</protein>
<organism evidence="2 3">
    <name type="scientific">Lacticaseibacillus nasuensis JCM 17158</name>
    <dbReference type="NCBI Taxonomy" id="1291734"/>
    <lineage>
        <taxon>Bacteria</taxon>
        <taxon>Bacillati</taxon>
        <taxon>Bacillota</taxon>
        <taxon>Bacilli</taxon>
        <taxon>Lactobacillales</taxon>
        <taxon>Lactobacillaceae</taxon>
        <taxon>Lacticaseibacillus</taxon>
    </lineage>
</organism>
<dbReference type="Proteomes" id="UP000051804">
    <property type="component" value="Unassembled WGS sequence"/>
</dbReference>
<dbReference type="Pfam" id="PF07872">
    <property type="entry name" value="DUF1659"/>
    <property type="match status" value="1"/>
</dbReference>
<comment type="caution">
    <text evidence="2">The sequence shown here is derived from an EMBL/GenBank/DDBJ whole genome shotgun (WGS) entry which is preliminary data.</text>
</comment>
<accession>A0A0R1K1P7</accession>
<evidence type="ECO:0000313" key="2">
    <source>
        <dbReference type="EMBL" id="KRK74098.1"/>
    </source>
</evidence>
<keyword evidence="3" id="KW-1185">Reference proteome</keyword>
<evidence type="ECO:0000259" key="1">
    <source>
        <dbReference type="Pfam" id="PF07872"/>
    </source>
</evidence>
<dbReference type="InterPro" id="IPR012454">
    <property type="entry name" value="DUF1659"/>
</dbReference>
<dbReference type="EMBL" id="AZDJ01000002">
    <property type="protein sequence ID" value="KRK74098.1"/>
    <property type="molecule type" value="Genomic_DNA"/>
</dbReference>
<reference evidence="2 3" key="1">
    <citation type="journal article" date="2015" name="Genome Announc.">
        <title>Expanding the biotechnology potential of lactobacilli through comparative genomics of 213 strains and associated genera.</title>
        <authorList>
            <person name="Sun Z."/>
            <person name="Harris H.M."/>
            <person name="McCann A."/>
            <person name="Guo C."/>
            <person name="Argimon S."/>
            <person name="Zhang W."/>
            <person name="Yang X."/>
            <person name="Jeffery I.B."/>
            <person name="Cooney J.C."/>
            <person name="Kagawa T.F."/>
            <person name="Liu W."/>
            <person name="Song Y."/>
            <person name="Salvetti E."/>
            <person name="Wrobel A."/>
            <person name="Rasinkangas P."/>
            <person name="Parkhill J."/>
            <person name="Rea M.C."/>
            <person name="O'Sullivan O."/>
            <person name="Ritari J."/>
            <person name="Douillard F.P."/>
            <person name="Paul Ross R."/>
            <person name="Yang R."/>
            <person name="Briner A.E."/>
            <person name="Felis G.E."/>
            <person name="de Vos W.M."/>
            <person name="Barrangou R."/>
            <person name="Klaenhammer T.R."/>
            <person name="Caufield P.W."/>
            <person name="Cui Y."/>
            <person name="Zhang H."/>
            <person name="O'Toole P.W."/>
        </authorList>
    </citation>
    <scope>NUCLEOTIDE SEQUENCE [LARGE SCALE GENOMIC DNA]</scope>
    <source>
        <strain evidence="2 3">JCM 17158</strain>
    </source>
</reference>
<dbReference type="STRING" id="1291734.FD02_GL001422"/>
<feature type="domain" description="DUF1659" evidence="1">
    <location>
        <begin position="28"/>
        <end position="70"/>
    </location>
</feature>
<name>A0A0R1K1P7_9LACO</name>
<sequence length="72" mass="7945">MTTMAKEILNQGAVFHFANPQDPEHDITRRVGNVDPDASEERLFQFGDALAMLRNDSPLKGITLSTTTAVSR</sequence>
<proteinExistence type="predicted"/>